<keyword evidence="2" id="KW-1185">Reference proteome</keyword>
<sequence>MPAIAAVAAVWGAIGTGFGVSVTVGVMLQQAIIAVGIAAITRALGDHFADDQAQDYGAKVNTTSNTAPVVVFYGERVVGGCEYRAASGLENEYLHRVLVLGEGEMESVENIYFNDKDIATYKDSDGNLVYDGLVRSMPIRLTQVGVFGTP</sequence>
<dbReference type="EMBL" id="CAAHFG010000005">
    <property type="protein sequence ID" value="VGO17589.1"/>
    <property type="molecule type" value="Genomic_DNA"/>
</dbReference>
<dbReference type="RefSeq" id="WP_136083079.1">
    <property type="nucleotide sequence ID" value="NZ_CAAHFG010000005.1"/>
</dbReference>
<organism evidence="1 2">
    <name type="scientific">Pontiella desulfatans</name>
    <dbReference type="NCBI Taxonomy" id="2750659"/>
    <lineage>
        <taxon>Bacteria</taxon>
        <taxon>Pseudomonadati</taxon>
        <taxon>Kiritimatiellota</taxon>
        <taxon>Kiritimatiellia</taxon>
        <taxon>Kiritimatiellales</taxon>
        <taxon>Pontiellaceae</taxon>
        <taxon>Pontiella</taxon>
    </lineage>
</organism>
<protein>
    <submittedName>
        <fullName evidence="1">Uncharacterized protein</fullName>
    </submittedName>
</protein>
<evidence type="ECO:0000313" key="1">
    <source>
        <dbReference type="EMBL" id="VGO17589.1"/>
    </source>
</evidence>
<accession>A0A6C2UCF6</accession>
<name>A0A6C2UCF6_PONDE</name>
<gene>
    <name evidence="1" type="ORF">PDESU_06187</name>
</gene>
<evidence type="ECO:0000313" key="2">
    <source>
        <dbReference type="Proteomes" id="UP000366872"/>
    </source>
</evidence>
<proteinExistence type="predicted"/>
<dbReference type="AlphaFoldDB" id="A0A6C2UCF6"/>
<reference evidence="1 2" key="1">
    <citation type="submission" date="2019-04" db="EMBL/GenBank/DDBJ databases">
        <authorList>
            <person name="Van Vliet M D."/>
        </authorList>
    </citation>
    <scope>NUCLEOTIDE SEQUENCE [LARGE SCALE GENOMIC DNA]</scope>
    <source>
        <strain evidence="1 2">F1</strain>
    </source>
</reference>
<dbReference type="Proteomes" id="UP000366872">
    <property type="component" value="Unassembled WGS sequence"/>
</dbReference>